<comment type="caution">
    <text evidence="1">The sequence shown here is derived from an EMBL/GenBank/DDBJ whole genome shotgun (WGS) entry which is preliminary data.</text>
</comment>
<reference evidence="1" key="1">
    <citation type="journal article" date="2015" name="Genom Data">
        <title>Draft genome sequences of Phytophthora kernoviae and Phytophthora ramorum lineage EU2 from Scotland.</title>
        <authorList>
            <person name="Sambles C."/>
            <person name="Schlenzig A."/>
            <person name="O'Neill P."/>
            <person name="Grant M."/>
            <person name="Studholme D.J."/>
        </authorList>
    </citation>
    <scope>NUCLEOTIDE SEQUENCE</scope>
    <source>
        <strain evidence="1">00238/432</strain>
    </source>
</reference>
<dbReference type="EMBL" id="AOFI03000078">
    <property type="protein sequence ID" value="KAF4322208.1"/>
    <property type="molecule type" value="Genomic_DNA"/>
</dbReference>
<gene>
    <name evidence="1" type="ORF">G195_004460</name>
</gene>
<reference evidence="1" key="2">
    <citation type="submission" date="2020-02" db="EMBL/GenBank/DDBJ databases">
        <authorList>
            <person name="Studholme D.J."/>
        </authorList>
    </citation>
    <scope>NUCLEOTIDE SEQUENCE</scope>
    <source>
        <strain evidence="1">00238/432</strain>
    </source>
</reference>
<evidence type="ECO:0000313" key="1">
    <source>
        <dbReference type="EMBL" id="KAF4322208.1"/>
    </source>
</evidence>
<organism evidence="1 2">
    <name type="scientific">Phytophthora kernoviae 00238/432</name>
    <dbReference type="NCBI Taxonomy" id="1284355"/>
    <lineage>
        <taxon>Eukaryota</taxon>
        <taxon>Sar</taxon>
        <taxon>Stramenopiles</taxon>
        <taxon>Oomycota</taxon>
        <taxon>Peronosporomycetes</taxon>
        <taxon>Peronosporales</taxon>
        <taxon>Peronosporaceae</taxon>
        <taxon>Phytophthora</taxon>
    </lineage>
</organism>
<dbReference type="AlphaFoldDB" id="A0A8J4W815"/>
<dbReference type="Proteomes" id="UP000702964">
    <property type="component" value="Unassembled WGS sequence"/>
</dbReference>
<protein>
    <submittedName>
        <fullName evidence="1">Uncharacterized protein</fullName>
    </submittedName>
</protein>
<sequence length="167" mass="18941">MSIVTCHFESTCHHPKLFLNEYKRTNRTKKTKILRCFPHCCPEHLNRSYCGSALCVRVKLVNTDDLDAQQQTATVATNDPTSLLMYARFEEAQANFLNLNDEVDLDGVKSSIQTEQTPKGTWIQGTVKPDSTTDSHNYVRLGFSLPRGSWSCPIVEHPLKCELNVRP</sequence>
<accession>A0A8J4W815</accession>
<evidence type="ECO:0000313" key="2">
    <source>
        <dbReference type="Proteomes" id="UP000702964"/>
    </source>
</evidence>
<proteinExistence type="predicted"/>
<name>A0A8J4W815_9STRA</name>